<feature type="region of interest" description="Disordered" evidence="2">
    <location>
        <begin position="101"/>
        <end position="171"/>
    </location>
</feature>
<dbReference type="AlphaFoldDB" id="A0AAW4L6R5"/>
<evidence type="ECO:0000313" key="3">
    <source>
        <dbReference type="EMBL" id="MBT0665195.1"/>
    </source>
</evidence>
<dbReference type="InterPro" id="IPR051082">
    <property type="entry name" value="Pentapeptide-BTB/POZ_domain"/>
</dbReference>
<accession>A0AAW4L6R5</accession>
<dbReference type="Gene3D" id="2.160.20.80">
    <property type="entry name" value="E3 ubiquitin-protein ligase SopA"/>
    <property type="match status" value="1"/>
</dbReference>
<evidence type="ECO:0000313" key="4">
    <source>
        <dbReference type="Proteomes" id="UP000811899"/>
    </source>
</evidence>
<evidence type="ECO:0000256" key="2">
    <source>
        <dbReference type="SAM" id="MobiDB-lite"/>
    </source>
</evidence>
<protein>
    <submittedName>
        <fullName evidence="3">Pentapeptide repeat-containing protein</fullName>
    </submittedName>
</protein>
<organism evidence="3 4">
    <name type="scientific">Geoanaerobacter pelophilus</name>
    <dbReference type="NCBI Taxonomy" id="60036"/>
    <lineage>
        <taxon>Bacteria</taxon>
        <taxon>Pseudomonadati</taxon>
        <taxon>Thermodesulfobacteriota</taxon>
        <taxon>Desulfuromonadia</taxon>
        <taxon>Geobacterales</taxon>
        <taxon>Geobacteraceae</taxon>
        <taxon>Geoanaerobacter</taxon>
    </lineage>
</organism>
<feature type="compositionally biased region" description="Basic residues" evidence="2">
    <location>
        <begin position="152"/>
        <end position="171"/>
    </location>
</feature>
<feature type="compositionally biased region" description="Basic residues" evidence="2">
    <location>
        <begin position="119"/>
        <end position="128"/>
    </location>
</feature>
<proteinExistence type="predicted"/>
<dbReference type="InterPro" id="IPR001646">
    <property type="entry name" value="5peptide_repeat"/>
</dbReference>
<dbReference type="PANTHER" id="PTHR14136">
    <property type="entry name" value="BTB_POZ DOMAIN-CONTAINING PROTEIN KCTD9"/>
    <property type="match status" value="1"/>
</dbReference>
<dbReference type="PANTHER" id="PTHR14136:SF17">
    <property type="entry name" value="BTB_POZ DOMAIN-CONTAINING PROTEIN KCTD9"/>
    <property type="match status" value="1"/>
</dbReference>
<dbReference type="Proteomes" id="UP000811899">
    <property type="component" value="Unassembled WGS sequence"/>
</dbReference>
<dbReference type="Pfam" id="PF00805">
    <property type="entry name" value="Pentapeptide"/>
    <property type="match status" value="1"/>
</dbReference>
<gene>
    <name evidence="3" type="ORF">KI809_12885</name>
</gene>
<name>A0AAW4L6R5_9BACT</name>
<sequence length="292" mass="31095">MILGKLLVTGIVAGLMVVSMPQWALTQEVANENQPLPSVPVSPSSEKSPDVRELQIAEQTLRKALEKSEADKADLEKRLTDFAAREQQVRDESAKLAAEKDAIEKSCPKPAPATVKAATKQKKKKTVHKWWTSERRASDNLTAGDGSAQKTARLKKTGKKKKKVGKTKKKAASAKKACAGPVVSLADIKKALSGKRNLAGKNLSGLNLTGMALVGADLKGACLAKTNLERADLAEANLERADLSGANLRMTSLRLANINAAKLDGAKLDNAIWIDSRICLDGSVGGCKDVIP</sequence>
<reference evidence="3 4" key="1">
    <citation type="submission" date="2021-05" db="EMBL/GenBank/DDBJ databases">
        <title>The draft genome of Geobacter pelophilus DSM 12255.</title>
        <authorList>
            <person name="Xu Z."/>
            <person name="Masuda Y."/>
            <person name="Itoh H."/>
            <person name="Senoo K."/>
        </authorList>
    </citation>
    <scope>NUCLEOTIDE SEQUENCE [LARGE SCALE GENOMIC DNA]</scope>
    <source>
        <strain evidence="3 4">DSM 12255</strain>
    </source>
</reference>
<keyword evidence="4" id="KW-1185">Reference proteome</keyword>
<feature type="coiled-coil region" evidence="1">
    <location>
        <begin position="51"/>
        <end position="92"/>
    </location>
</feature>
<evidence type="ECO:0000256" key="1">
    <source>
        <dbReference type="SAM" id="Coils"/>
    </source>
</evidence>
<dbReference type="SUPFAM" id="SSF141571">
    <property type="entry name" value="Pentapeptide repeat-like"/>
    <property type="match status" value="1"/>
</dbReference>
<dbReference type="RefSeq" id="WP_214171969.1">
    <property type="nucleotide sequence ID" value="NZ_JAHCVJ010000005.1"/>
</dbReference>
<dbReference type="EMBL" id="JAHCVJ010000005">
    <property type="protein sequence ID" value="MBT0665195.1"/>
    <property type="molecule type" value="Genomic_DNA"/>
</dbReference>
<comment type="caution">
    <text evidence="3">The sequence shown here is derived from an EMBL/GenBank/DDBJ whole genome shotgun (WGS) entry which is preliminary data.</text>
</comment>
<keyword evidence="1" id="KW-0175">Coiled coil</keyword>